<dbReference type="InterPro" id="IPR029442">
    <property type="entry name" value="GyrI-like"/>
</dbReference>
<dbReference type="InterPro" id="IPR008319">
    <property type="entry name" value="GyrI-like_CCH_Lin2189-like"/>
</dbReference>
<dbReference type="InterPro" id="IPR011256">
    <property type="entry name" value="Reg_factor_effector_dom_sf"/>
</dbReference>
<dbReference type="AlphaFoldDB" id="A0AAP2W9Y9"/>
<accession>A0AAP2W9Y9</accession>
<proteinExistence type="predicted"/>
<dbReference type="SUPFAM" id="SSF55136">
    <property type="entry name" value="Probable bacterial effector-binding domain"/>
    <property type="match status" value="1"/>
</dbReference>
<dbReference type="Proteomes" id="UP001299265">
    <property type="component" value="Unassembled WGS sequence"/>
</dbReference>
<protein>
    <submittedName>
        <fullName evidence="2">GyrI-like domain-containing protein</fullName>
    </submittedName>
</protein>
<dbReference type="Gene3D" id="3.20.80.10">
    <property type="entry name" value="Regulatory factor, effector binding domain"/>
    <property type="match status" value="1"/>
</dbReference>
<reference evidence="2 3" key="1">
    <citation type="submission" date="2021-11" db="EMBL/GenBank/DDBJ databases">
        <title>Lacrimispora sp. nov. NSJ-141 isolated from human feces.</title>
        <authorList>
            <person name="Abdugheni R."/>
        </authorList>
    </citation>
    <scope>NUCLEOTIDE SEQUENCE [LARGE SCALE GENOMIC DNA]</scope>
    <source>
        <strain evidence="2 3">NSJ-141</strain>
    </source>
</reference>
<organism evidence="2 3">
    <name type="scientific">Lientehia hominis</name>
    <dbReference type="NCBI Taxonomy" id="2897778"/>
    <lineage>
        <taxon>Bacteria</taxon>
        <taxon>Bacillati</taxon>
        <taxon>Bacillota</taxon>
        <taxon>Clostridia</taxon>
        <taxon>Lachnospirales</taxon>
        <taxon>Lachnospiraceae</taxon>
        <taxon>Lientehia</taxon>
    </lineage>
</organism>
<dbReference type="Pfam" id="PF06445">
    <property type="entry name" value="GyrI-like"/>
    <property type="match status" value="1"/>
</dbReference>
<name>A0AAP2W9Y9_9FIRM</name>
<evidence type="ECO:0000259" key="1">
    <source>
        <dbReference type="Pfam" id="PF06445"/>
    </source>
</evidence>
<gene>
    <name evidence="2" type="ORF">LQE92_06645</name>
</gene>
<dbReference type="EMBL" id="JAJNOR010000003">
    <property type="protein sequence ID" value="MCD2492309.1"/>
    <property type="molecule type" value="Genomic_DNA"/>
</dbReference>
<dbReference type="PIRSF" id="PIRSF031644">
    <property type="entry name" value="UCP031644"/>
    <property type="match status" value="1"/>
</dbReference>
<keyword evidence="3" id="KW-1185">Reference proteome</keyword>
<feature type="domain" description="GyrI-like small molecule binding" evidence="1">
    <location>
        <begin position="20"/>
        <end position="209"/>
    </location>
</feature>
<comment type="caution">
    <text evidence="2">The sequence shown here is derived from an EMBL/GenBank/DDBJ whole genome shotgun (WGS) entry which is preliminary data.</text>
</comment>
<evidence type="ECO:0000313" key="3">
    <source>
        <dbReference type="Proteomes" id="UP001299265"/>
    </source>
</evidence>
<dbReference type="RefSeq" id="WP_231062207.1">
    <property type="nucleotide sequence ID" value="NZ_JAJNOR010000003.1"/>
</dbReference>
<sequence length="218" mass="24527">MDKTDYKKIYKELYMPGRSPALVNVPPIPFIMIDGQGNPNDADGEYAQAVSLLYALSYAIKMNKTGDSVPEGYFEYVVPPLEGLWDFRGTKETFPQDKSDFIWTSMIRQPDFVTPPVFSRACRTVRSKKGLDTSKARLCTWEEGLCVQCMHLGPYDDEPATLQKISGFLNSNGLLPDISGKRRHHELYLSDPRKTAPEKMKTVLRLPVRKASGQSGSL</sequence>
<evidence type="ECO:0000313" key="2">
    <source>
        <dbReference type="EMBL" id="MCD2492309.1"/>
    </source>
</evidence>